<dbReference type="EC" id="3.1.12.1" evidence="3 13"/>
<dbReference type="InterPro" id="IPR011604">
    <property type="entry name" value="PDDEXK-like_dom_sf"/>
</dbReference>
<evidence type="ECO:0000256" key="10">
    <source>
        <dbReference type="ARBA" id="ARBA00023014"/>
    </source>
</evidence>
<dbReference type="PANTHER" id="PTHR36531">
    <property type="entry name" value="CRISPR-ASSOCIATED EXONUCLEASE CAS4"/>
    <property type="match status" value="1"/>
</dbReference>
<comment type="cofactor">
    <cofactor evidence="1">
        <name>[4Fe-4S] cluster</name>
        <dbReference type="ChEBI" id="CHEBI:49883"/>
    </cofactor>
</comment>
<gene>
    <name evidence="15" type="ORF">CQR44_1352</name>
</gene>
<evidence type="ECO:0000259" key="14">
    <source>
        <dbReference type="Pfam" id="PF01930"/>
    </source>
</evidence>
<evidence type="ECO:0000256" key="5">
    <source>
        <dbReference type="ARBA" id="ARBA00022722"/>
    </source>
</evidence>
<comment type="cofactor">
    <cofactor evidence="13">
        <name>iron-sulfur cluster</name>
        <dbReference type="ChEBI" id="CHEBI:30408"/>
    </cofactor>
</comment>
<dbReference type="PANTHER" id="PTHR36531:SF6">
    <property type="entry name" value="DNA REPLICATION ATP-DEPENDENT HELICASE_NUCLEASE DNA2"/>
    <property type="match status" value="1"/>
</dbReference>
<evidence type="ECO:0000256" key="3">
    <source>
        <dbReference type="ARBA" id="ARBA00012768"/>
    </source>
</evidence>
<dbReference type="EMBL" id="PCHJ01000016">
    <property type="protein sequence ID" value="PKV09034.1"/>
    <property type="molecule type" value="Genomic_DNA"/>
</dbReference>
<dbReference type="Gene3D" id="3.90.320.10">
    <property type="match status" value="1"/>
</dbReference>
<keyword evidence="7 13" id="KW-0378">Hydrolase</keyword>
<evidence type="ECO:0000256" key="7">
    <source>
        <dbReference type="ARBA" id="ARBA00022801"/>
    </source>
</evidence>
<evidence type="ECO:0000256" key="1">
    <source>
        <dbReference type="ARBA" id="ARBA00001966"/>
    </source>
</evidence>
<comment type="function">
    <text evidence="13">CRISPR (clustered regularly interspaced short palindromic repeat) is an adaptive immune system that provides protection against mobile genetic elements (viruses, transposable elements and conjugative plasmids). CRISPR clusters contain sequences complementary to antecedent mobile elements and target invading nucleic acids. CRISPR clusters are transcribed and processed into CRISPR RNA (crRNA).</text>
</comment>
<keyword evidence="12 13" id="KW-0464">Manganese</keyword>
<evidence type="ECO:0000256" key="11">
    <source>
        <dbReference type="ARBA" id="ARBA00023118"/>
    </source>
</evidence>
<dbReference type="NCBIfam" id="TIGR00372">
    <property type="entry name" value="cas4"/>
    <property type="match status" value="1"/>
</dbReference>
<keyword evidence="9 13" id="KW-0408">Iron</keyword>
<keyword evidence="6 13" id="KW-0479">Metal-binding</keyword>
<keyword evidence="5 13" id="KW-0540">Nuclease</keyword>
<comment type="similarity">
    <text evidence="2 13">Belongs to the CRISPR-associated exonuclease Cas4 family.</text>
</comment>
<evidence type="ECO:0000256" key="4">
    <source>
        <dbReference type="ARBA" id="ARBA00020049"/>
    </source>
</evidence>
<dbReference type="Pfam" id="PF01930">
    <property type="entry name" value="Cas_Cas4"/>
    <property type="match status" value="1"/>
</dbReference>
<feature type="domain" description="DUF83" evidence="14">
    <location>
        <begin position="21"/>
        <end position="208"/>
    </location>
</feature>
<keyword evidence="11 13" id="KW-0051">Antiviral defense</keyword>
<dbReference type="GO" id="GO:0051607">
    <property type="term" value="P:defense response to virus"/>
    <property type="evidence" value="ECO:0007669"/>
    <property type="project" value="UniProtKB-KW"/>
</dbReference>
<comment type="cofactor">
    <cofactor evidence="13">
        <name>Mg(2+)</name>
        <dbReference type="ChEBI" id="CHEBI:18420"/>
    </cofactor>
    <cofactor evidence="13">
        <name>Mn(2+)</name>
        <dbReference type="ChEBI" id="CHEBI:29035"/>
    </cofactor>
    <text evidence="13">Mg(2+) or Mn(2+) required for ssDNA cleavage activity.</text>
</comment>
<protein>
    <recommendedName>
        <fullName evidence="4 13">CRISPR-associated exonuclease Cas4</fullName>
        <ecNumber evidence="3 13">3.1.12.1</ecNumber>
    </recommendedName>
</protein>
<evidence type="ECO:0000256" key="8">
    <source>
        <dbReference type="ARBA" id="ARBA00022839"/>
    </source>
</evidence>
<evidence type="ECO:0000313" key="16">
    <source>
        <dbReference type="Proteomes" id="UP000233731"/>
    </source>
</evidence>
<reference evidence="15 16" key="1">
    <citation type="submission" date="2017-10" db="EMBL/GenBank/DDBJ databases">
        <title>Bifidobacterium genomics.</title>
        <authorList>
            <person name="Lugli G.A."/>
            <person name="Milani C."/>
            <person name="Mancabelli L."/>
        </authorList>
    </citation>
    <scope>NUCLEOTIDE SEQUENCE [LARGE SCALE GENOMIC DNA]</scope>
    <source>
        <strain evidence="15 16">1460B</strain>
    </source>
</reference>
<dbReference type="InterPro" id="IPR022765">
    <property type="entry name" value="Dna2/Cas4_DUF83"/>
</dbReference>
<dbReference type="InterPro" id="IPR051827">
    <property type="entry name" value="Cas4_exonuclease"/>
</dbReference>
<keyword evidence="10 13" id="KW-0411">Iron-sulfur</keyword>
<proteinExistence type="inferred from homology"/>
<organism evidence="15 16">
    <name type="scientific">Bifidobacterium asteroides</name>
    <dbReference type="NCBI Taxonomy" id="1684"/>
    <lineage>
        <taxon>Bacteria</taxon>
        <taxon>Bacillati</taxon>
        <taxon>Actinomycetota</taxon>
        <taxon>Actinomycetes</taxon>
        <taxon>Bifidobacteriales</taxon>
        <taxon>Bifidobacteriaceae</taxon>
        <taxon>Bifidobacterium</taxon>
    </lineage>
</organism>
<dbReference type="AlphaFoldDB" id="A0A2N3R9L3"/>
<keyword evidence="8 13" id="KW-0269">Exonuclease</keyword>
<name>A0A2N3R9L3_9BIFI</name>
<dbReference type="GO" id="GO:0046872">
    <property type="term" value="F:metal ion binding"/>
    <property type="evidence" value="ECO:0007669"/>
    <property type="project" value="UniProtKB-KW"/>
</dbReference>
<evidence type="ECO:0000256" key="2">
    <source>
        <dbReference type="ARBA" id="ARBA00009189"/>
    </source>
</evidence>
<sequence length="228" mass="26295">MDSSMATGPAEYPEDEWLALSGIQHFEFCKRQWALIHIEEQWRDNTRTYAGDFEHRRAHDYHASEKRGDTLILRDLRVFSRKLGVVGDCDIVEFHAAQDGVSLIGRRGRWKPYPVEYKHGSSKVNNADRLQLCGEAMCLEEMLSCSISQGALFYQRTKRREAVELNDDLRAQVVHDLAQMRDLYRRGHTPKVKPKTGCRSCSLKDICLPELVHKSSAADYIRKTLKEL</sequence>
<accession>A0A2N3R9L3</accession>
<dbReference type="InterPro" id="IPR013343">
    <property type="entry name" value="CRISPR-assoc_prot_Cas4"/>
</dbReference>
<dbReference type="GO" id="GO:0004527">
    <property type="term" value="F:exonuclease activity"/>
    <property type="evidence" value="ECO:0007669"/>
    <property type="project" value="UniProtKB-KW"/>
</dbReference>
<evidence type="ECO:0000256" key="12">
    <source>
        <dbReference type="ARBA" id="ARBA00023211"/>
    </source>
</evidence>
<comment type="caution">
    <text evidence="15">The sequence shown here is derived from an EMBL/GenBank/DDBJ whole genome shotgun (WGS) entry which is preliminary data.</text>
</comment>
<evidence type="ECO:0000256" key="13">
    <source>
        <dbReference type="RuleBase" id="RU365022"/>
    </source>
</evidence>
<evidence type="ECO:0000313" key="15">
    <source>
        <dbReference type="EMBL" id="PKV09034.1"/>
    </source>
</evidence>
<evidence type="ECO:0000256" key="6">
    <source>
        <dbReference type="ARBA" id="ARBA00022723"/>
    </source>
</evidence>
<evidence type="ECO:0000256" key="9">
    <source>
        <dbReference type="ARBA" id="ARBA00023004"/>
    </source>
</evidence>
<dbReference type="GO" id="GO:0051536">
    <property type="term" value="F:iron-sulfur cluster binding"/>
    <property type="evidence" value="ECO:0007669"/>
    <property type="project" value="UniProtKB-KW"/>
</dbReference>
<dbReference type="Proteomes" id="UP000233731">
    <property type="component" value="Unassembled WGS sequence"/>
</dbReference>